<proteinExistence type="predicted"/>
<accession>A0ACC0VM31</accession>
<organism evidence="1 2">
    <name type="scientific">Peronosclerospora sorghi</name>
    <dbReference type="NCBI Taxonomy" id="230839"/>
    <lineage>
        <taxon>Eukaryota</taxon>
        <taxon>Sar</taxon>
        <taxon>Stramenopiles</taxon>
        <taxon>Oomycota</taxon>
        <taxon>Peronosporomycetes</taxon>
        <taxon>Peronosporales</taxon>
        <taxon>Peronosporaceae</taxon>
        <taxon>Peronosclerospora</taxon>
    </lineage>
</organism>
<gene>
    <name evidence="1" type="ORF">PsorP6_004705</name>
</gene>
<dbReference type="EMBL" id="CM047587">
    <property type="protein sequence ID" value="KAI9907382.1"/>
    <property type="molecule type" value="Genomic_DNA"/>
</dbReference>
<evidence type="ECO:0000313" key="1">
    <source>
        <dbReference type="EMBL" id="KAI9907382.1"/>
    </source>
</evidence>
<evidence type="ECO:0000313" key="2">
    <source>
        <dbReference type="Proteomes" id="UP001163321"/>
    </source>
</evidence>
<protein>
    <submittedName>
        <fullName evidence="1">Uncharacterized protein</fullName>
    </submittedName>
</protein>
<sequence>MEAENEEREVATASAALFGGNECETHFDDERTEGLELSPSFAMPLLTRGYEDKIEPCSVHEVFEVEKQPQENHSLHDERTRLSIEAGIDSTGLGVEQEPDASQTEENWQGDEANNAALRPTSRLPNLEAHRSLNAGSFVITRRGEKEDRKGYQCRFENCPKFAQAGGFCIAHGGGYRCQTPFCAFFNLRTCPDHGGSKRCGMTGCTRVALGTSALCCAHGGGRKCSFKKCDKYDAGQGLCLAHGGGRDCKMSGCTKKAIRYGLCSGHGGRARCKVEGCEKYDRGQGKCKAHGGGYFCKVQGFVLDVAVRTAENHDVLWLVASVSGKRVVFVRLMVVQNLAAFQNVHVKQIAEATAFVMAVGGAVKPKAASKQIAVEAIAKPMAAAKNVQLQAATTGLSVALMASASNW</sequence>
<dbReference type="Proteomes" id="UP001163321">
    <property type="component" value="Chromosome 8"/>
</dbReference>
<name>A0ACC0VM31_9STRA</name>
<comment type="caution">
    <text evidence="1">The sequence shown here is derived from an EMBL/GenBank/DDBJ whole genome shotgun (WGS) entry which is preliminary data.</text>
</comment>
<keyword evidence="2" id="KW-1185">Reference proteome</keyword>
<reference evidence="1 2" key="1">
    <citation type="journal article" date="2022" name="bioRxiv">
        <title>The genome of the oomycete Peronosclerospora sorghi, a cosmopolitan pathogen of maize and sorghum, is inflated with dispersed pseudogenes.</title>
        <authorList>
            <person name="Fletcher K."/>
            <person name="Martin F."/>
            <person name="Isakeit T."/>
            <person name="Cavanaugh K."/>
            <person name="Magill C."/>
            <person name="Michelmore R."/>
        </authorList>
    </citation>
    <scope>NUCLEOTIDE SEQUENCE [LARGE SCALE GENOMIC DNA]</scope>
    <source>
        <strain evidence="1">P6</strain>
    </source>
</reference>